<evidence type="ECO:0000256" key="9">
    <source>
        <dbReference type="ARBA" id="ARBA00022989"/>
    </source>
</evidence>
<feature type="domain" description="Receptor L-domain" evidence="16">
    <location>
        <begin position="335"/>
        <end position="428"/>
    </location>
</feature>
<evidence type="ECO:0000256" key="5">
    <source>
        <dbReference type="ARBA" id="ARBA00022692"/>
    </source>
</evidence>
<reference evidence="17" key="2">
    <citation type="submission" date="2025-09" db="UniProtKB">
        <authorList>
            <consortium name="Ensembl"/>
        </authorList>
    </citation>
    <scope>IDENTIFICATION</scope>
</reference>
<evidence type="ECO:0000256" key="12">
    <source>
        <dbReference type="ARBA" id="ARBA00023170"/>
    </source>
</evidence>
<keyword evidence="8" id="KW-0067">ATP-binding</keyword>
<reference evidence="17" key="1">
    <citation type="submission" date="2025-08" db="UniProtKB">
        <authorList>
            <consortium name="Ensembl"/>
        </authorList>
    </citation>
    <scope>IDENTIFICATION</scope>
</reference>
<dbReference type="GO" id="GO:0005524">
    <property type="term" value="F:ATP binding"/>
    <property type="evidence" value="ECO:0007669"/>
    <property type="project" value="UniProtKB-KW"/>
</dbReference>
<evidence type="ECO:0000259" key="15">
    <source>
        <dbReference type="Pfam" id="PF00757"/>
    </source>
</evidence>
<keyword evidence="10" id="KW-0472">Membrane</keyword>
<evidence type="ECO:0000256" key="14">
    <source>
        <dbReference type="ARBA" id="ARBA00051243"/>
    </source>
</evidence>
<evidence type="ECO:0000256" key="7">
    <source>
        <dbReference type="ARBA" id="ARBA00022777"/>
    </source>
</evidence>
<accession>A0A672R1L8</accession>
<dbReference type="GO" id="GO:0016020">
    <property type="term" value="C:membrane"/>
    <property type="evidence" value="ECO:0007669"/>
    <property type="project" value="UniProtKB-SubCell"/>
</dbReference>
<dbReference type="InterPro" id="IPR009030">
    <property type="entry name" value="Growth_fac_rcpt_cys_sf"/>
</dbReference>
<dbReference type="EC" id="2.7.10.1" evidence="2"/>
<name>A0A672R1L8_SINGR</name>
<evidence type="ECO:0000313" key="18">
    <source>
        <dbReference type="Proteomes" id="UP000472262"/>
    </source>
</evidence>
<comment type="subcellular location">
    <subcellularLocation>
        <location evidence="1">Membrane</location>
        <topology evidence="1">Single-pass type I membrane protein</topology>
    </subcellularLocation>
</comment>
<evidence type="ECO:0000256" key="8">
    <source>
        <dbReference type="ARBA" id="ARBA00022840"/>
    </source>
</evidence>
<dbReference type="FunFam" id="2.10.220.10:FF:000001">
    <property type="entry name" value="Receptor protein-tyrosine kinase"/>
    <property type="match status" value="1"/>
</dbReference>
<evidence type="ECO:0000256" key="1">
    <source>
        <dbReference type="ARBA" id="ARBA00004479"/>
    </source>
</evidence>
<protein>
    <recommendedName>
        <fullName evidence="2">receptor protein-tyrosine kinase</fullName>
        <ecNumber evidence="2">2.7.10.1</ecNumber>
    </recommendedName>
</protein>
<evidence type="ECO:0000256" key="6">
    <source>
        <dbReference type="ARBA" id="ARBA00022741"/>
    </source>
</evidence>
<keyword evidence="4" id="KW-0808">Transferase</keyword>
<dbReference type="Ensembl" id="ENSSGRT00000087963.1">
    <property type="protein sequence ID" value="ENSSGRP00000082612.1"/>
    <property type="gene ID" value="ENSSGRG00000041753.1"/>
</dbReference>
<feature type="domain" description="Receptor L-domain" evidence="16">
    <location>
        <begin position="36"/>
        <end position="147"/>
    </location>
</feature>
<keyword evidence="3" id="KW-0597">Phosphoprotein</keyword>
<dbReference type="AlphaFoldDB" id="A0A672R1L8"/>
<dbReference type="Gene3D" id="2.10.220.10">
    <property type="entry name" value="Hormone Receptor, Insulin-like Growth Factor Receptor 1, Chain A, domain 2"/>
    <property type="match status" value="1"/>
</dbReference>
<dbReference type="Pfam" id="PF01030">
    <property type="entry name" value="Recep_L_domain"/>
    <property type="match status" value="2"/>
</dbReference>
<evidence type="ECO:0000256" key="3">
    <source>
        <dbReference type="ARBA" id="ARBA00022553"/>
    </source>
</evidence>
<dbReference type="GO" id="GO:0007169">
    <property type="term" value="P:cell surface receptor protein tyrosine kinase signaling pathway"/>
    <property type="evidence" value="ECO:0007669"/>
    <property type="project" value="UniProtKB-ARBA"/>
</dbReference>
<evidence type="ECO:0000256" key="4">
    <source>
        <dbReference type="ARBA" id="ARBA00022679"/>
    </source>
</evidence>
<keyword evidence="7" id="KW-0418">Kinase</keyword>
<evidence type="ECO:0000256" key="10">
    <source>
        <dbReference type="ARBA" id="ARBA00023136"/>
    </source>
</evidence>
<dbReference type="SUPFAM" id="SSF52058">
    <property type="entry name" value="L domain-like"/>
    <property type="match status" value="2"/>
</dbReference>
<dbReference type="InterPro" id="IPR006211">
    <property type="entry name" value="Furin-like_Cys-rich_dom"/>
</dbReference>
<dbReference type="Gene3D" id="3.80.20.20">
    <property type="entry name" value="Receptor L-domain"/>
    <property type="match status" value="2"/>
</dbReference>
<dbReference type="CDD" id="cd00064">
    <property type="entry name" value="FU"/>
    <property type="match status" value="1"/>
</dbReference>
<evidence type="ECO:0000313" key="17">
    <source>
        <dbReference type="Ensembl" id="ENSSGRP00000082612.1"/>
    </source>
</evidence>
<dbReference type="FunFam" id="3.80.20.20:FF:000004">
    <property type="entry name" value="Receptor protein-tyrosine kinase"/>
    <property type="match status" value="1"/>
</dbReference>
<proteinExistence type="predicted"/>
<dbReference type="InParanoid" id="A0A672R1L8"/>
<keyword evidence="18" id="KW-1185">Reference proteome</keyword>
<dbReference type="InterPro" id="IPR006212">
    <property type="entry name" value="Furin_repeat"/>
</dbReference>
<dbReference type="InterPro" id="IPR036941">
    <property type="entry name" value="Rcpt_L-dom_sf"/>
</dbReference>
<evidence type="ECO:0000259" key="16">
    <source>
        <dbReference type="Pfam" id="PF01030"/>
    </source>
</evidence>
<keyword evidence="12" id="KW-0675">Receptor</keyword>
<comment type="catalytic activity">
    <reaction evidence="14">
        <text>L-tyrosyl-[protein] + ATP = O-phospho-L-tyrosyl-[protein] + ADP + H(+)</text>
        <dbReference type="Rhea" id="RHEA:10596"/>
        <dbReference type="Rhea" id="RHEA-COMP:10136"/>
        <dbReference type="Rhea" id="RHEA-COMP:20101"/>
        <dbReference type="ChEBI" id="CHEBI:15378"/>
        <dbReference type="ChEBI" id="CHEBI:30616"/>
        <dbReference type="ChEBI" id="CHEBI:46858"/>
        <dbReference type="ChEBI" id="CHEBI:61978"/>
        <dbReference type="ChEBI" id="CHEBI:456216"/>
        <dbReference type="EC" id="2.7.10.1"/>
    </reaction>
</comment>
<dbReference type="OMA" id="GMLIPNP"/>
<sequence>MPGIAEIPMCPGTDNKLSTLSDLDQQYKTLRKFYENCEVVMGNLEITSIERNRNLSFLKSIREVTGYVLVALNQFDYLPLENLRIIRGTKLYEGRYALAIFLNYRRDGYFGLRQLGLKNLTEILNGGVYVDQNKFLCHADTIHWQDIIKNPRSELLVVPSNNSGNTCECLDECGESFTFVFAVTVTKTVCAEQCDGRCFGPYVSNCCHRECAGGCTGPKDTDCFACTNFNDSGACVTQCPQPFVYNPTTFQLEHNPNAKYTYGAFCVKKCPHNFVVDHSSCVRACPSNKMEVEENHIKMCIPCTDICPKMCDGIGTGSLQTAQTVDSSNIEMFVNCTKINGNLIVLITGIKGFVTCLVIPSKGYLNIQSWPENMTDLDYFLGISLLILKQRWISSLKFQSLREISAGNVYMTNNSHLCFYNSVNWTSLFRTSTQRALIKNNRDPRECSNNFTGQYLMYENNSLN</sequence>
<feature type="domain" description="Furin-like cysteine-rich" evidence="15">
    <location>
        <begin position="185"/>
        <end position="312"/>
    </location>
</feature>
<dbReference type="SUPFAM" id="SSF57184">
    <property type="entry name" value="Growth factor receptor domain"/>
    <property type="match status" value="1"/>
</dbReference>
<dbReference type="Proteomes" id="UP000472262">
    <property type="component" value="Unassembled WGS sequence"/>
</dbReference>
<dbReference type="InterPro" id="IPR000494">
    <property type="entry name" value="Rcpt_L-dom"/>
</dbReference>
<dbReference type="GO" id="GO:0004714">
    <property type="term" value="F:transmembrane receptor protein tyrosine kinase activity"/>
    <property type="evidence" value="ECO:0007669"/>
    <property type="project" value="UniProtKB-EC"/>
</dbReference>
<dbReference type="SMART" id="SM00261">
    <property type="entry name" value="FU"/>
    <property type="match status" value="1"/>
</dbReference>
<keyword evidence="13" id="KW-0325">Glycoprotein</keyword>
<dbReference type="Pfam" id="PF00757">
    <property type="entry name" value="Furin-like"/>
    <property type="match status" value="1"/>
</dbReference>
<organism evidence="17 18">
    <name type="scientific">Sinocyclocheilus grahami</name>
    <name type="common">Dianchi golden-line fish</name>
    <name type="synonym">Barbus grahami</name>
    <dbReference type="NCBI Taxonomy" id="75366"/>
    <lineage>
        <taxon>Eukaryota</taxon>
        <taxon>Metazoa</taxon>
        <taxon>Chordata</taxon>
        <taxon>Craniata</taxon>
        <taxon>Vertebrata</taxon>
        <taxon>Euteleostomi</taxon>
        <taxon>Actinopterygii</taxon>
        <taxon>Neopterygii</taxon>
        <taxon>Teleostei</taxon>
        <taxon>Ostariophysi</taxon>
        <taxon>Cypriniformes</taxon>
        <taxon>Cyprinidae</taxon>
        <taxon>Cyprininae</taxon>
        <taxon>Sinocyclocheilus</taxon>
    </lineage>
</organism>
<keyword evidence="9" id="KW-1133">Transmembrane helix</keyword>
<evidence type="ECO:0000256" key="2">
    <source>
        <dbReference type="ARBA" id="ARBA00011902"/>
    </source>
</evidence>
<keyword evidence="6" id="KW-0547">Nucleotide-binding</keyword>
<evidence type="ECO:0000256" key="11">
    <source>
        <dbReference type="ARBA" id="ARBA00023137"/>
    </source>
</evidence>
<evidence type="ECO:0000256" key="13">
    <source>
        <dbReference type="ARBA" id="ARBA00023180"/>
    </source>
</evidence>
<keyword evidence="5" id="KW-0812">Transmembrane</keyword>
<keyword evidence="11" id="KW-0829">Tyrosine-protein kinase</keyword>